<feature type="compositionally biased region" description="Pro residues" evidence="5">
    <location>
        <begin position="877"/>
        <end position="894"/>
    </location>
</feature>
<dbReference type="SUPFAM" id="SSF103657">
    <property type="entry name" value="BAR/IMD domain-like"/>
    <property type="match status" value="1"/>
</dbReference>
<feature type="region of interest" description="Disordered" evidence="5">
    <location>
        <begin position="538"/>
        <end position="570"/>
    </location>
</feature>
<dbReference type="InterPro" id="IPR045258">
    <property type="entry name" value="ACAP1/2/3-like"/>
</dbReference>
<dbReference type="AlphaFoldDB" id="A0A397SGP9"/>
<feature type="region of interest" description="Disordered" evidence="5">
    <location>
        <begin position="873"/>
        <end position="956"/>
    </location>
</feature>
<dbReference type="SUPFAM" id="SSF50729">
    <property type="entry name" value="PH domain-like"/>
    <property type="match status" value="1"/>
</dbReference>
<evidence type="ECO:0000259" key="7">
    <source>
        <dbReference type="PROSITE" id="PS50115"/>
    </source>
</evidence>
<feature type="compositionally biased region" description="Basic and acidic residues" evidence="5">
    <location>
        <begin position="275"/>
        <end position="284"/>
    </location>
</feature>
<sequence length="1182" mass="131618">MGNISSSLDEHPTLYMRNSNRFHVTEIIVSNSAHDPYITFPITKNGITAVPNTVDLLEFIQDPNIQSINTNKFLLKLAKDKKLELKFKFNIGDIDGNKSDVKGLTFINVASERELARILTVEFNDDPNLHKHPNVTLIGNYESDGIKVSENEWTWEWSPPHSTDEVHRGWRNHCCFAEYDANDNTFTLLASFTFWVADISRNHHHRASKSSESVDGIPFFSGTSSLMLPSQSTPWSFSLPRSVRPSSPDNLYLPVPGMSSYTSGTASSVSSGGRRSSDDLMYQHEPEDGPLFRATLTAYEKKTGSLKHHIKRVLKTATASHDILIECHETEEDFLSSLKAAAVAHPQAFQPVLDSYLEDASKKIATFRESLANQMSVLLIEPLRKLYENDIKVADSKKKDFEEESRDYYQFLSKYLSLKVDSAKEKKKLESDTKYQSKRKNFELKRFDYYAYMQDLHGGRKDQEILYHLTNFAEKQFAFFQQTALGIQSLKPGLDKLAVDVAEATKEIHLMRKEREERRRALETRTTTLNPFTSESFGDIDSTIGNSSNTSDNMSDNAENPTASPVGSPIVSQNRFKGIRDLEQHDSESASNAGRKKEGFLFATSRVTQHGTVDPISKTSWHKYWCVLAGGQLCEYSNWKKQFETHNEPINLRFATVREARGTERRFCFEVVTPQYRRIYQATSAEDMSSWMTVISNAIESLLNGTSSCRNLDQVMTQDSNGTGAGQLFTKKTLQRRGTLPSLSDKRKVDMKKGIISSVSEEASKNNKLDYRYENEKPARVLESIKGADVSNLICADCGARKTEWCSINLGIILCIECSGIHRSLGTHISKIRSLTLDTTSYTPDLVNLIKSISNARSNAIWEATLELQQQIDQPNYTPPMPPPKIEEPPPVPPKNDDISTPVTDSDWEDLINMISPSNRGSSLSPSPSPSPTPSLTSSPIPPVKKHKGLITKPNSTDSRDIKQKFIIAKYVDRAFVDFSLVDEDKSATDILFDAVKANDVPLAMQAIALKADVNAARRFEVADDHGLKTPLLLALLHIDPTKVTNEGEKILFPMAELLLQNGAHVEKVLFDNLEDMLGVASTSIIRSSPKSVGAWAAEVVNDMKKPEKTVFDVVQASGNNAAIRYLTPKVLARGTSPNNGASSSIMTTTSTGGVVGGAVIEKKPSPNLGRSISISVRNVLS</sequence>
<reference evidence="8 9" key="1">
    <citation type="submission" date="2018-06" db="EMBL/GenBank/DDBJ databases">
        <title>Comparative genomics reveals the genomic features of Rhizophagus irregularis, R. cerebriforme, R. diaphanum and Gigaspora rosea, and their symbiotic lifestyle signature.</title>
        <authorList>
            <person name="Morin E."/>
            <person name="San Clemente H."/>
            <person name="Chen E.C.H."/>
            <person name="De La Providencia I."/>
            <person name="Hainaut M."/>
            <person name="Kuo A."/>
            <person name="Kohler A."/>
            <person name="Murat C."/>
            <person name="Tang N."/>
            <person name="Roy S."/>
            <person name="Loubradou J."/>
            <person name="Henrissat B."/>
            <person name="Grigoriev I.V."/>
            <person name="Corradi N."/>
            <person name="Roux C."/>
            <person name="Martin F.M."/>
        </authorList>
    </citation>
    <scope>NUCLEOTIDE SEQUENCE [LARGE SCALE GENOMIC DNA]</scope>
    <source>
        <strain evidence="8 9">DAOM 227022</strain>
    </source>
</reference>
<evidence type="ECO:0000256" key="3">
    <source>
        <dbReference type="ARBA" id="ARBA00022833"/>
    </source>
</evidence>
<dbReference type="Proteomes" id="UP000265703">
    <property type="component" value="Unassembled WGS sequence"/>
</dbReference>
<dbReference type="PROSITE" id="PS50115">
    <property type="entry name" value="ARFGAP"/>
    <property type="match status" value="1"/>
</dbReference>
<evidence type="ECO:0000256" key="2">
    <source>
        <dbReference type="ARBA" id="ARBA00022771"/>
    </source>
</evidence>
<dbReference type="InterPro" id="IPR011993">
    <property type="entry name" value="PH-like_dom_sf"/>
</dbReference>
<dbReference type="GO" id="GO:0005096">
    <property type="term" value="F:GTPase activator activity"/>
    <property type="evidence" value="ECO:0007669"/>
    <property type="project" value="InterPro"/>
</dbReference>
<evidence type="ECO:0000313" key="9">
    <source>
        <dbReference type="Proteomes" id="UP000265703"/>
    </source>
</evidence>
<dbReference type="InterPro" id="IPR001164">
    <property type="entry name" value="ArfGAP_dom"/>
</dbReference>
<dbReference type="EMBL" id="QKYT01000427">
    <property type="protein sequence ID" value="RIA85420.1"/>
    <property type="molecule type" value="Genomic_DNA"/>
</dbReference>
<dbReference type="Pfam" id="PF16746">
    <property type="entry name" value="BAR_3"/>
    <property type="match status" value="1"/>
</dbReference>
<dbReference type="CDD" id="cd07608">
    <property type="entry name" value="BAR_ArfGAP_fungi"/>
    <property type="match status" value="1"/>
</dbReference>
<dbReference type="CDD" id="cd08204">
    <property type="entry name" value="ArfGap"/>
    <property type="match status" value="1"/>
</dbReference>
<accession>A0A397SGP9</accession>
<protein>
    <submittedName>
        <fullName evidence="8">Uncharacterized protein</fullName>
    </submittedName>
</protein>
<dbReference type="Gene3D" id="1.20.1270.60">
    <property type="entry name" value="Arfaptin homology (AH) domain/BAR domain"/>
    <property type="match status" value="1"/>
</dbReference>
<dbReference type="PROSITE" id="PS50003">
    <property type="entry name" value="PH_DOMAIN"/>
    <property type="match status" value="1"/>
</dbReference>
<gene>
    <name evidence="8" type="ORF">C1645_781892</name>
</gene>
<dbReference type="Gene3D" id="1.10.220.150">
    <property type="entry name" value="Arf GTPase activating protein"/>
    <property type="match status" value="1"/>
</dbReference>
<name>A0A397SGP9_9GLOM</name>
<dbReference type="STRING" id="658196.A0A397SGP9"/>
<dbReference type="SMART" id="SM00105">
    <property type="entry name" value="ArfGap"/>
    <property type="match status" value="1"/>
</dbReference>
<keyword evidence="2 4" id="KW-0863">Zinc-finger</keyword>
<keyword evidence="3" id="KW-0862">Zinc</keyword>
<feature type="compositionally biased region" description="Low complexity" evidence="5">
    <location>
        <begin position="262"/>
        <end position="274"/>
    </location>
</feature>
<evidence type="ECO:0000256" key="1">
    <source>
        <dbReference type="ARBA" id="ARBA00022723"/>
    </source>
</evidence>
<dbReference type="InterPro" id="IPR001849">
    <property type="entry name" value="PH_domain"/>
</dbReference>
<comment type="caution">
    <text evidence="8">The sequence shown here is derived from an EMBL/GenBank/DDBJ whole genome shotgun (WGS) entry which is preliminary data.</text>
</comment>
<dbReference type="PANTHER" id="PTHR23180:SF160">
    <property type="entry name" value="ADP-RIBOSYLATION FACTOR GTPASE-ACTIVATING PROTEIN EFFECTOR PROTEIN 1"/>
    <property type="match status" value="1"/>
</dbReference>
<feature type="compositionally biased region" description="Low complexity" evidence="5">
    <location>
        <begin position="915"/>
        <end position="926"/>
    </location>
</feature>
<feature type="compositionally biased region" description="Polar residues" evidence="5">
    <location>
        <begin position="558"/>
        <end position="570"/>
    </location>
</feature>
<proteinExistence type="predicted"/>
<feature type="domain" description="Arf-GAP" evidence="7">
    <location>
        <begin position="779"/>
        <end position="988"/>
    </location>
</feature>
<dbReference type="Pfam" id="PF01412">
    <property type="entry name" value="ArfGap"/>
    <property type="match status" value="1"/>
</dbReference>
<dbReference type="Pfam" id="PF00169">
    <property type="entry name" value="PH"/>
    <property type="match status" value="1"/>
</dbReference>
<dbReference type="PRINTS" id="PR00405">
    <property type="entry name" value="REVINTRACTNG"/>
</dbReference>
<evidence type="ECO:0000256" key="5">
    <source>
        <dbReference type="SAM" id="MobiDB-lite"/>
    </source>
</evidence>
<dbReference type="OrthoDB" id="10266696at2759"/>
<dbReference type="Gene3D" id="2.30.29.30">
    <property type="entry name" value="Pleckstrin-homology domain (PH domain)/Phosphotyrosine-binding domain (PTB)"/>
    <property type="match status" value="1"/>
</dbReference>
<organism evidence="8 9">
    <name type="scientific">Glomus cerebriforme</name>
    <dbReference type="NCBI Taxonomy" id="658196"/>
    <lineage>
        <taxon>Eukaryota</taxon>
        <taxon>Fungi</taxon>
        <taxon>Fungi incertae sedis</taxon>
        <taxon>Mucoromycota</taxon>
        <taxon>Glomeromycotina</taxon>
        <taxon>Glomeromycetes</taxon>
        <taxon>Glomerales</taxon>
        <taxon>Glomeraceae</taxon>
        <taxon>Glomus</taxon>
    </lineage>
</organism>
<dbReference type="GO" id="GO:0008270">
    <property type="term" value="F:zinc ion binding"/>
    <property type="evidence" value="ECO:0007669"/>
    <property type="project" value="UniProtKB-KW"/>
</dbReference>
<dbReference type="GO" id="GO:0005737">
    <property type="term" value="C:cytoplasm"/>
    <property type="evidence" value="ECO:0007669"/>
    <property type="project" value="InterPro"/>
</dbReference>
<keyword evidence="1" id="KW-0479">Metal-binding</keyword>
<evidence type="ECO:0000313" key="8">
    <source>
        <dbReference type="EMBL" id="RIA85420.1"/>
    </source>
</evidence>
<dbReference type="SUPFAM" id="SSF57863">
    <property type="entry name" value="ArfGap/RecO-like zinc finger"/>
    <property type="match status" value="1"/>
</dbReference>
<dbReference type="SMART" id="SM00233">
    <property type="entry name" value="PH"/>
    <property type="match status" value="1"/>
</dbReference>
<dbReference type="InterPro" id="IPR038508">
    <property type="entry name" value="ArfGAP_dom_sf"/>
</dbReference>
<feature type="compositionally biased region" description="Low complexity" evidence="5">
    <location>
        <begin position="546"/>
        <end position="557"/>
    </location>
</feature>
<feature type="region of interest" description="Disordered" evidence="5">
    <location>
        <begin position="262"/>
        <end position="284"/>
    </location>
</feature>
<evidence type="ECO:0000259" key="6">
    <source>
        <dbReference type="PROSITE" id="PS50003"/>
    </source>
</evidence>
<dbReference type="InterPro" id="IPR004148">
    <property type="entry name" value="BAR_dom"/>
</dbReference>
<dbReference type="FunFam" id="2.30.29.30:FF:000252">
    <property type="entry name" value="ARF GTPase activator (Csx2)"/>
    <property type="match status" value="1"/>
</dbReference>
<dbReference type="InterPro" id="IPR037278">
    <property type="entry name" value="ARFGAP/RecO"/>
</dbReference>
<dbReference type="PANTHER" id="PTHR23180">
    <property type="entry name" value="CENTAURIN/ARF"/>
    <property type="match status" value="1"/>
</dbReference>
<keyword evidence="9" id="KW-1185">Reference proteome</keyword>
<feature type="domain" description="PH" evidence="6">
    <location>
        <begin position="594"/>
        <end position="700"/>
    </location>
</feature>
<dbReference type="InterPro" id="IPR027267">
    <property type="entry name" value="AH/BAR_dom_sf"/>
</dbReference>
<evidence type="ECO:0000256" key="4">
    <source>
        <dbReference type="PROSITE-ProRule" id="PRU00288"/>
    </source>
</evidence>